<keyword evidence="3" id="KW-1185">Reference proteome</keyword>
<feature type="transmembrane region" description="Helical" evidence="1">
    <location>
        <begin position="92"/>
        <end position="117"/>
    </location>
</feature>
<keyword evidence="1" id="KW-1133">Transmembrane helix</keyword>
<dbReference type="AlphaFoldDB" id="A0A968GD01"/>
<evidence type="ECO:0000313" key="2">
    <source>
        <dbReference type="EMBL" id="NIZ47183.1"/>
    </source>
</evidence>
<name>A0A968GD01_9SPIO</name>
<feature type="transmembrane region" description="Helical" evidence="1">
    <location>
        <begin position="50"/>
        <end position="71"/>
    </location>
</feature>
<feature type="transmembrane region" description="Helical" evidence="1">
    <location>
        <begin position="209"/>
        <end position="231"/>
    </location>
</feature>
<feature type="transmembrane region" description="Helical" evidence="1">
    <location>
        <begin position="129"/>
        <end position="151"/>
    </location>
</feature>
<keyword evidence="1" id="KW-0472">Membrane</keyword>
<feature type="transmembrane region" description="Helical" evidence="1">
    <location>
        <begin position="243"/>
        <end position="261"/>
    </location>
</feature>
<accession>A0A968GD01</accession>
<dbReference type="EMBL" id="JAATLK010000001">
    <property type="protein sequence ID" value="NIZ47183.1"/>
    <property type="molecule type" value="Genomic_DNA"/>
</dbReference>
<feature type="transmembrane region" description="Helical" evidence="1">
    <location>
        <begin position="677"/>
        <end position="698"/>
    </location>
</feature>
<evidence type="ECO:0000313" key="3">
    <source>
        <dbReference type="Proteomes" id="UP000752013"/>
    </source>
</evidence>
<dbReference type="RefSeq" id="WP_167703605.1">
    <property type="nucleotide sequence ID" value="NZ_CP118168.1"/>
</dbReference>
<keyword evidence="1" id="KW-0812">Transmembrane</keyword>
<comment type="caution">
    <text evidence="2">The sequence shown here is derived from an EMBL/GenBank/DDBJ whole genome shotgun (WGS) entry which is preliminary data.</text>
</comment>
<proteinExistence type="predicted"/>
<feature type="transmembrane region" description="Helical" evidence="1">
    <location>
        <begin position="20"/>
        <end position="38"/>
    </location>
</feature>
<reference evidence="2" key="1">
    <citation type="submission" date="2020-03" db="EMBL/GenBank/DDBJ databases">
        <title>Spirochaetal bacteria isolated from arthropods constitute a novel genus Entomospira genus novum within the order Spirochaetales.</title>
        <authorList>
            <person name="Grana-Miraglia L."/>
            <person name="Sikutova S."/>
            <person name="Fingerle V."/>
            <person name="Sing A."/>
            <person name="Castillo-Ramirez S."/>
            <person name="Margos G."/>
            <person name="Rudolf I."/>
        </authorList>
    </citation>
    <scope>NUCLEOTIDE SEQUENCE</scope>
    <source>
        <strain evidence="2">BR208</strain>
    </source>
</reference>
<gene>
    <name evidence="2" type="ORF">HCT46_04545</name>
</gene>
<organism evidence="2 3">
    <name type="scientific">Entomospira nematocerorum</name>
    <dbReference type="NCBI Taxonomy" id="2719987"/>
    <lineage>
        <taxon>Bacteria</taxon>
        <taxon>Pseudomonadati</taxon>
        <taxon>Spirochaetota</taxon>
        <taxon>Spirochaetia</taxon>
        <taxon>Spirochaetales</taxon>
        <taxon>Spirochaetaceae</taxon>
        <taxon>Entomospira</taxon>
    </lineage>
</organism>
<evidence type="ECO:0000256" key="1">
    <source>
        <dbReference type="SAM" id="Phobius"/>
    </source>
</evidence>
<dbReference type="Proteomes" id="UP000752013">
    <property type="component" value="Unassembled WGS sequence"/>
</dbReference>
<protein>
    <submittedName>
        <fullName evidence="2">Uncharacterized protein</fullName>
    </submittedName>
</protein>
<feature type="transmembrane region" description="Helical" evidence="1">
    <location>
        <begin position="163"/>
        <end position="183"/>
    </location>
</feature>
<sequence>MFRDIYLRELRRLLRYRMGLWLHFFIQSITLILYVFVYQFPLHLESSPYGFAQATALVSLLILPIFVMNDLNIHGSSGRDKVWLAVPEDPSYWILARSLAWLTLHSGWIIFFVFWLIAGEYWFFFDRGLLLGAFMLVFTVSFWSILLSFTFRVIIPRGWLSLLSIYSLTFGFIFLDAFSTLLWQRFTLLAQVLEWFSYRYRTGNWHKGIFSLADTAFWIVIMMGLWAILQHSVLKRAGYCRRGYTRVYIGMIIFFLVWLIWPVEIDMTQRQIYRPSAAMRVELQKMDQPFFIERLVTPIWSRIGDERWFMRRVYDYQRIHPLTYVTKRRVDPQEAEKRGLQSFTQMQAQPQFAGIFVNYRDLATQEAMLYQIKNLDEALVLAARRLQSQLPSRRLTIIADEAYSAQDFSSMYQELSREFEVNWISPATFDQLSYIVSDGYVVIGGHELGDKEIQYLETERLRGKNIWINTMGVRISADPTYYPMRYDPSAIDAYLKEKKLYIGRNLLLDPDGYLMRSGAGYLNYPLWISSRMESRDLLGQAMVGVAPLMSVRLFSTHQELWRPILLSSRLATEQKGNIELTLLTLENFKNEQYQVPQWIMAQYMGERQESGELIVFASTTWLSDMIEDSQTYQNKEHMKAMARYVTSDKGLLNSQIRFNIVHRVKRPFAPQEMATRYIVTLFAAFILWIMIAIIWVFLGKLGEVKIK</sequence>